<dbReference type="InterPro" id="IPR002110">
    <property type="entry name" value="Ankyrin_rpt"/>
</dbReference>
<organism evidence="2 3">
    <name type="scientific">Trichomonas vaginalis (strain ATCC PRA-98 / G3)</name>
    <dbReference type="NCBI Taxonomy" id="412133"/>
    <lineage>
        <taxon>Eukaryota</taxon>
        <taxon>Metamonada</taxon>
        <taxon>Parabasalia</taxon>
        <taxon>Trichomonadida</taxon>
        <taxon>Trichomonadidae</taxon>
        <taxon>Trichomonas</taxon>
    </lineage>
</organism>
<dbReference type="InterPro" id="IPR036770">
    <property type="entry name" value="Ankyrin_rpt-contain_sf"/>
</dbReference>
<dbReference type="AlphaFoldDB" id="A2FAZ2"/>
<gene>
    <name evidence="2" type="ORF">TVAG_032920</name>
</gene>
<accession>A2FAZ2</accession>
<dbReference type="SMR" id="A2FAZ2"/>
<sequence length="67" mass="7838">MTAIHLARRSMEKEMVEFLIKSDADVNIKSINHERTINNLNEKMAELLIFHGIKISTKKRFNTSRHS</sequence>
<evidence type="ECO:0000313" key="2">
    <source>
        <dbReference type="EMBL" id="EAX97920.1"/>
    </source>
</evidence>
<reference evidence="2" key="1">
    <citation type="submission" date="2006-10" db="EMBL/GenBank/DDBJ databases">
        <authorList>
            <person name="Amadeo P."/>
            <person name="Zhao Q."/>
            <person name="Wortman J."/>
            <person name="Fraser-Liggett C."/>
            <person name="Carlton J."/>
        </authorList>
    </citation>
    <scope>NUCLEOTIDE SEQUENCE</scope>
    <source>
        <strain evidence="2">G3</strain>
    </source>
</reference>
<dbReference type="SUPFAM" id="SSF48403">
    <property type="entry name" value="Ankyrin repeat"/>
    <property type="match status" value="1"/>
</dbReference>
<dbReference type="VEuPathDB" id="TrichDB:TVAG_032920"/>
<evidence type="ECO:0000256" key="1">
    <source>
        <dbReference type="PROSITE-ProRule" id="PRU00023"/>
    </source>
</evidence>
<dbReference type="RefSeq" id="XP_001310850.1">
    <property type="nucleotide sequence ID" value="XM_001310849.1"/>
</dbReference>
<dbReference type="EMBL" id="DS113695">
    <property type="protein sequence ID" value="EAX97920.1"/>
    <property type="molecule type" value="Genomic_DNA"/>
</dbReference>
<dbReference type="VEuPathDB" id="TrichDB:TVAGG3_0049340"/>
<name>A2FAZ2_TRIV3</name>
<dbReference type="PROSITE" id="PS50088">
    <property type="entry name" value="ANK_REPEAT"/>
    <property type="match status" value="1"/>
</dbReference>
<feature type="repeat" description="ANK" evidence="1">
    <location>
        <begin position="1"/>
        <end position="31"/>
    </location>
</feature>
<dbReference type="Pfam" id="PF00023">
    <property type="entry name" value="Ank"/>
    <property type="match status" value="1"/>
</dbReference>
<evidence type="ECO:0000313" key="3">
    <source>
        <dbReference type="Proteomes" id="UP000001542"/>
    </source>
</evidence>
<reference evidence="2" key="2">
    <citation type="journal article" date="2007" name="Science">
        <title>Draft genome sequence of the sexually transmitted pathogen Trichomonas vaginalis.</title>
        <authorList>
            <person name="Carlton J.M."/>
            <person name="Hirt R.P."/>
            <person name="Silva J.C."/>
            <person name="Delcher A.L."/>
            <person name="Schatz M."/>
            <person name="Zhao Q."/>
            <person name="Wortman J.R."/>
            <person name="Bidwell S.L."/>
            <person name="Alsmark U.C.M."/>
            <person name="Besteiro S."/>
            <person name="Sicheritz-Ponten T."/>
            <person name="Noel C.J."/>
            <person name="Dacks J.B."/>
            <person name="Foster P.G."/>
            <person name="Simillion C."/>
            <person name="Van de Peer Y."/>
            <person name="Miranda-Saavedra D."/>
            <person name="Barton G.J."/>
            <person name="Westrop G.D."/>
            <person name="Mueller S."/>
            <person name="Dessi D."/>
            <person name="Fiori P.L."/>
            <person name="Ren Q."/>
            <person name="Paulsen I."/>
            <person name="Zhang H."/>
            <person name="Bastida-Corcuera F.D."/>
            <person name="Simoes-Barbosa A."/>
            <person name="Brown M.T."/>
            <person name="Hayes R.D."/>
            <person name="Mukherjee M."/>
            <person name="Okumura C.Y."/>
            <person name="Schneider R."/>
            <person name="Smith A.J."/>
            <person name="Vanacova S."/>
            <person name="Villalvazo M."/>
            <person name="Haas B.J."/>
            <person name="Pertea M."/>
            <person name="Feldblyum T.V."/>
            <person name="Utterback T.R."/>
            <person name="Shu C.L."/>
            <person name="Osoegawa K."/>
            <person name="de Jong P.J."/>
            <person name="Hrdy I."/>
            <person name="Horvathova L."/>
            <person name="Zubacova Z."/>
            <person name="Dolezal P."/>
            <person name="Malik S.B."/>
            <person name="Logsdon J.M. Jr."/>
            <person name="Henze K."/>
            <person name="Gupta A."/>
            <person name="Wang C.C."/>
            <person name="Dunne R.L."/>
            <person name="Upcroft J.A."/>
            <person name="Upcroft P."/>
            <person name="White O."/>
            <person name="Salzberg S.L."/>
            <person name="Tang P."/>
            <person name="Chiu C.-H."/>
            <person name="Lee Y.-S."/>
            <person name="Embley T.M."/>
            <person name="Coombs G.H."/>
            <person name="Mottram J.C."/>
            <person name="Tachezy J."/>
            <person name="Fraser-Liggett C.M."/>
            <person name="Johnson P.J."/>
        </authorList>
    </citation>
    <scope>NUCLEOTIDE SEQUENCE [LARGE SCALE GENOMIC DNA]</scope>
    <source>
        <strain evidence="2">G3</strain>
    </source>
</reference>
<protein>
    <submittedName>
        <fullName evidence="2">Uncharacterized protein</fullName>
    </submittedName>
</protein>
<dbReference type="KEGG" id="tva:4755705"/>
<dbReference type="Gene3D" id="1.25.40.20">
    <property type="entry name" value="Ankyrin repeat-containing domain"/>
    <property type="match status" value="1"/>
</dbReference>
<proteinExistence type="predicted"/>
<dbReference type="InParanoid" id="A2FAZ2"/>
<dbReference type="PROSITE" id="PS50297">
    <property type="entry name" value="ANK_REP_REGION"/>
    <property type="match status" value="1"/>
</dbReference>
<keyword evidence="1" id="KW-0040">ANK repeat</keyword>
<keyword evidence="3" id="KW-1185">Reference proteome</keyword>
<dbReference type="Proteomes" id="UP000001542">
    <property type="component" value="Unassembled WGS sequence"/>
</dbReference>